<keyword evidence="1" id="KW-1133">Transmembrane helix</keyword>
<dbReference type="EMBL" id="CP011856">
    <property type="protein sequence ID" value="AKM54191.1"/>
    <property type="molecule type" value="Genomic_DNA"/>
</dbReference>
<organism evidence="2 3">
    <name type="scientific">Spiroplasma eriocheiris</name>
    <dbReference type="NCBI Taxonomy" id="315358"/>
    <lineage>
        <taxon>Bacteria</taxon>
        <taxon>Bacillati</taxon>
        <taxon>Mycoplasmatota</taxon>
        <taxon>Mollicutes</taxon>
        <taxon>Entomoplasmatales</taxon>
        <taxon>Spiroplasmataceae</taxon>
        <taxon>Spiroplasma</taxon>
    </lineage>
</organism>
<reference evidence="3" key="2">
    <citation type="submission" date="2015-06" db="EMBL/GenBank/DDBJ databases">
        <title>Complete genome sequence of Spiroplasma eriocheiris TDA-040725-5 (DSM 21848).</title>
        <authorList>
            <person name="Lo W.-S."/>
            <person name="Kuo C.-H."/>
        </authorList>
    </citation>
    <scope>NUCLEOTIDE SEQUENCE [LARGE SCALE GENOMIC DNA]</scope>
    <source>
        <strain evidence="3">TDA-040725-5</strain>
    </source>
</reference>
<dbReference type="RefSeq" id="WP_047791423.1">
    <property type="nucleotide sequence ID" value="NZ_CP011856.1"/>
</dbReference>
<protein>
    <recommendedName>
        <fullName evidence="4">Transmembrane protein</fullName>
    </recommendedName>
</protein>
<dbReference type="Proteomes" id="UP000035661">
    <property type="component" value="Chromosome"/>
</dbReference>
<reference evidence="2 3" key="1">
    <citation type="journal article" date="2015" name="Genome Biol. Evol.">
        <title>Found and Lost: The Fates of Horizontally Acquired Genes in Arthropod-Symbiotic Spiroplasma.</title>
        <authorList>
            <person name="Lo W.S."/>
            <person name="Gasparich G.E."/>
            <person name="Kuo C.H."/>
        </authorList>
    </citation>
    <scope>NUCLEOTIDE SEQUENCE [LARGE SCALE GENOMIC DNA]</scope>
    <source>
        <strain evidence="3">TDA-040725-5</strain>
    </source>
</reference>
<accession>A0A0H3XJX9</accession>
<keyword evidence="1" id="KW-0812">Transmembrane</keyword>
<dbReference type="STRING" id="315358.SERIO_v1c06200"/>
<evidence type="ECO:0000313" key="2">
    <source>
        <dbReference type="EMBL" id="AKM54191.1"/>
    </source>
</evidence>
<name>A0A0H3XJX9_9MOLU</name>
<sequence>MFLFNDEFSLSILIAFIIIQAIFLTYLLITYQKIIIPYPNENYSSSKTTTALQIIDKYLVKNDITNLNVVNHPEMLKINRCYRRQTFVINDLQIFNRPYTLTGLGLDYVLGRLFYASEIHQKNNQVRFLSFWLYWAPAIFNILFYLFVACGIAFYILVKIRSDFLNNNIIYIINKLHLFTLLATICFGLFLLTIGVNNKLKQNLENLYEQKMKKFVKSDFPELYYDWGVARRYSRSIHFTYTFGCSWIFQKNYKYTGPFGL</sequence>
<feature type="transmembrane region" description="Helical" evidence="1">
    <location>
        <begin position="169"/>
        <end position="192"/>
    </location>
</feature>
<evidence type="ECO:0000313" key="3">
    <source>
        <dbReference type="Proteomes" id="UP000035661"/>
    </source>
</evidence>
<gene>
    <name evidence="2" type="ORF">SERIO_v1c06200</name>
</gene>
<evidence type="ECO:0008006" key="4">
    <source>
        <dbReference type="Google" id="ProtNLM"/>
    </source>
</evidence>
<evidence type="ECO:0000256" key="1">
    <source>
        <dbReference type="SAM" id="Phobius"/>
    </source>
</evidence>
<keyword evidence="1" id="KW-0472">Membrane</keyword>
<proteinExistence type="predicted"/>
<dbReference type="AlphaFoldDB" id="A0A0H3XJX9"/>
<keyword evidence="3" id="KW-1185">Reference proteome</keyword>
<feature type="transmembrane region" description="Helical" evidence="1">
    <location>
        <begin position="12"/>
        <end position="29"/>
    </location>
</feature>
<dbReference type="KEGG" id="seri:SERIO_v1c06200"/>
<feature type="transmembrane region" description="Helical" evidence="1">
    <location>
        <begin position="131"/>
        <end position="157"/>
    </location>
</feature>
<dbReference type="PATRIC" id="fig|743698.3.peg.620"/>